<reference evidence="1" key="2">
    <citation type="submission" date="2019-12" db="EMBL/GenBank/DDBJ databases">
        <authorList>
            <person name="Hoang T.H.H."/>
            <person name="Okutani A."/>
        </authorList>
    </citation>
    <scope>NUCLEOTIDE SEQUENCE</scope>
    <source>
        <strain evidence="1">QuyetLC</strain>
    </source>
</reference>
<evidence type="ECO:0000313" key="1">
    <source>
        <dbReference type="EMBL" id="GEU15262.1"/>
    </source>
</evidence>
<dbReference type="AlphaFoldDB" id="A0A640MNA4"/>
<protein>
    <submittedName>
        <fullName evidence="1">Uncharacterized protein</fullName>
    </submittedName>
</protein>
<comment type="caution">
    <text evidence="1">The sequence shown here is derived from an EMBL/GenBank/DDBJ whole genome shotgun (WGS) entry which is preliminary data.</text>
</comment>
<proteinExistence type="predicted"/>
<organism evidence="1">
    <name type="scientific">Bacillus anthracis</name>
    <name type="common">anthrax bacterium</name>
    <dbReference type="NCBI Taxonomy" id="1392"/>
    <lineage>
        <taxon>Bacteria</taxon>
        <taxon>Bacillati</taxon>
        <taxon>Bacillota</taxon>
        <taxon>Bacilli</taxon>
        <taxon>Bacillales</taxon>
        <taxon>Bacillaceae</taxon>
        <taxon>Bacillus</taxon>
        <taxon>Bacillus cereus group</taxon>
    </lineage>
</organism>
<dbReference type="EMBL" id="BLEY01000078">
    <property type="protein sequence ID" value="GEU15262.1"/>
    <property type="molecule type" value="Genomic_DNA"/>
</dbReference>
<reference evidence="1" key="1">
    <citation type="submission" date="2019-12" db="EMBL/GenBank/DDBJ databases">
        <title>Epidemiological and comparative genomic analysis of Bacillus anthracis isolated from northern Vietnam.</title>
        <authorList>
            <person name="Hoang T.T.H."/>
            <person name="Dang D.A."/>
            <person name="Pham M.H."/>
            <person name="Luong M.H."/>
            <person name="Tran N.D."/>
            <person name="Nguyen T.H."/>
            <person name="Nguyen T.T."/>
            <person name="Inoue S."/>
            <person name="Morikawa S."/>
            <person name="Okutani A."/>
        </authorList>
    </citation>
    <scope>NUCLEOTIDE SEQUENCE</scope>
    <source>
        <strain evidence="1">QuyetLC</strain>
    </source>
</reference>
<name>A0A640MNA4_BACAN</name>
<gene>
    <name evidence="1" type="ORF">QuyetLC_48740</name>
</gene>
<sequence length="62" mass="7365">MFYLFCLIIFAINLSISFRYKNIKTDNLNLDEYIKSKFDVSDNQENEAISSDILDFDKFNNI</sequence>
<accession>A0A640MNA4</accession>